<keyword evidence="1" id="KW-1133">Transmembrane helix</keyword>
<keyword evidence="1" id="KW-0472">Membrane</keyword>
<gene>
    <name evidence="2" type="ORF">LOD99_15392</name>
</gene>
<name>A0AAV7KBG7_9METZ</name>
<sequence>MSCFNKFLRYLIISILTVAIATYILSGMGPLIYLAFIEITELPINLILVSIGSILLGLVGCIALFGTICENKSIQQDLVPIYWLLYSFLNCIAFFFGLAEISYIIKAYNTEQTAVIVLPITAIITVLTVIVTLLSFTIHLLYRYPKVFEMKPKEKSSPPAYEEVKSAPPPSYEEVLVVHN</sequence>
<evidence type="ECO:0000256" key="1">
    <source>
        <dbReference type="SAM" id="Phobius"/>
    </source>
</evidence>
<evidence type="ECO:0000313" key="3">
    <source>
        <dbReference type="Proteomes" id="UP001165289"/>
    </source>
</evidence>
<reference evidence="2 3" key="1">
    <citation type="journal article" date="2023" name="BMC Biol.">
        <title>The compact genome of the sponge Oopsacas minuta (Hexactinellida) is lacking key metazoan core genes.</title>
        <authorList>
            <person name="Santini S."/>
            <person name="Schenkelaars Q."/>
            <person name="Jourda C."/>
            <person name="Duchesne M."/>
            <person name="Belahbib H."/>
            <person name="Rocher C."/>
            <person name="Selva M."/>
            <person name="Riesgo A."/>
            <person name="Vervoort M."/>
            <person name="Leys S.P."/>
            <person name="Kodjabachian L."/>
            <person name="Le Bivic A."/>
            <person name="Borchiellini C."/>
            <person name="Claverie J.M."/>
            <person name="Renard E."/>
        </authorList>
    </citation>
    <scope>NUCLEOTIDE SEQUENCE [LARGE SCALE GENOMIC DNA]</scope>
    <source>
        <strain evidence="2">SPO-2</strain>
    </source>
</reference>
<feature type="transmembrane region" description="Helical" evidence="1">
    <location>
        <begin position="7"/>
        <end position="26"/>
    </location>
</feature>
<comment type="caution">
    <text evidence="2">The sequence shown here is derived from an EMBL/GenBank/DDBJ whole genome shotgun (WGS) entry which is preliminary data.</text>
</comment>
<protein>
    <submittedName>
        <fullName evidence="2">Uncharacterized protein</fullName>
    </submittedName>
</protein>
<dbReference type="AlphaFoldDB" id="A0AAV7KBG7"/>
<feature type="transmembrane region" description="Helical" evidence="1">
    <location>
        <begin position="117"/>
        <end position="142"/>
    </location>
</feature>
<accession>A0AAV7KBG7</accession>
<keyword evidence="1" id="KW-0812">Transmembrane</keyword>
<evidence type="ECO:0000313" key="2">
    <source>
        <dbReference type="EMBL" id="KAI6658592.1"/>
    </source>
</evidence>
<keyword evidence="3" id="KW-1185">Reference proteome</keyword>
<proteinExistence type="predicted"/>
<feature type="transmembrane region" description="Helical" evidence="1">
    <location>
        <begin position="46"/>
        <end position="69"/>
    </location>
</feature>
<dbReference type="Proteomes" id="UP001165289">
    <property type="component" value="Unassembled WGS sequence"/>
</dbReference>
<feature type="transmembrane region" description="Helical" evidence="1">
    <location>
        <begin position="81"/>
        <end position="105"/>
    </location>
</feature>
<dbReference type="EMBL" id="JAKMXF010000088">
    <property type="protein sequence ID" value="KAI6658592.1"/>
    <property type="molecule type" value="Genomic_DNA"/>
</dbReference>
<organism evidence="2 3">
    <name type="scientific">Oopsacas minuta</name>
    <dbReference type="NCBI Taxonomy" id="111878"/>
    <lineage>
        <taxon>Eukaryota</taxon>
        <taxon>Metazoa</taxon>
        <taxon>Porifera</taxon>
        <taxon>Hexactinellida</taxon>
        <taxon>Hexasterophora</taxon>
        <taxon>Lyssacinosida</taxon>
        <taxon>Leucopsacidae</taxon>
        <taxon>Oopsacas</taxon>
    </lineage>
</organism>